<dbReference type="InterPro" id="IPR048254">
    <property type="entry name" value="CDP_ALCOHOL_P_TRANSF_CS"/>
</dbReference>
<feature type="transmembrane region" description="Helical" evidence="2">
    <location>
        <begin position="99"/>
        <end position="127"/>
    </location>
</feature>
<dbReference type="GO" id="GO:0008654">
    <property type="term" value="P:phospholipid biosynthetic process"/>
    <property type="evidence" value="ECO:0007669"/>
    <property type="project" value="UniProtKB-UniRule"/>
</dbReference>
<protein>
    <recommendedName>
        <fullName evidence="2">Archaetidylinositol phosphate synthase</fullName>
        <shortName evidence="2">AIP synthase</shortName>
        <ecNumber evidence="2">2.7.8.39</ecNumber>
    </recommendedName>
</protein>
<proteinExistence type="inferred from homology"/>
<keyword evidence="2" id="KW-1208">Phospholipid metabolism</keyword>
<sequence length="197" mass="21817">MVKLITRLRKQSKKLLTPIAKALSRSGVSPNVITSIGLILSMIYALVIYLTRNPLVGVLIIAISSFMDALDGEVARVLGKASPLGAFLDSSFDRLEDTFFITPLVFFDFSPFLVSILIGLSLTISYLRAKAELVGYKMEGRGIIERGERIIAIVIILIALYLNKEISIILFYVLIILSIVTVIQRFLAVIQSLKDKL</sequence>
<reference evidence="4 5" key="1">
    <citation type="submission" date="2019-10" db="EMBL/GenBank/DDBJ databases">
        <title>Sequencing and Assembly of Multiple Reported Metal-Biooxidizing Members of the Extremely Thermoacidophilic Archaeal Family Sulfolobaceae.</title>
        <authorList>
            <person name="Counts J.A."/>
            <person name="Kelly R.M."/>
        </authorList>
    </citation>
    <scope>NUCLEOTIDE SEQUENCE [LARGE SCALE GENOMIC DNA]</scope>
    <source>
        <strain evidence="4 5">DSM 6482</strain>
    </source>
</reference>
<name>A0A6A9QG90_SULME</name>
<dbReference type="UniPathway" id="UPA00085"/>
<keyword evidence="2" id="KW-0464">Manganese</keyword>
<accession>A0A6A9QG90</accession>
<keyword evidence="1 2" id="KW-0808">Transferase</keyword>
<keyword evidence="2" id="KW-0472">Membrane</keyword>
<dbReference type="Proteomes" id="UP000470772">
    <property type="component" value="Unassembled WGS sequence"/>
</dbReference>
<keyword evidence="2" id="KW-1133">Transmembrane helix</keyword>
<dbReference type="GO" id="GO:0000287">
    <property type="term" value="F:magnesium ion binding"/>
    <property type="evidence" value="ECO:0007669"/>
    <property type="project" value="UniProtKB-UniRule"/>
</dbReference>
<dbReference type="PROSITE" id="PS00379">
    <property type="entry name" value="CDP_ALCOHOL_P_TRANSF"/>
    <property type="match status" value="1"/>
</dbReference>
<gene>
    <name evidence="4" type="ORF">GC250_01185</name>
</gene>
<dbReference type="GO" id="GO:0005886">
    <property type="term" value="C:plasma membrane"/>
    <property type="evidence" value="ECO:0007669"/>
    <property type="project" value="UniProtKB-SubCell"/>
</dbReference>
<evidence type="ECO:0000256" key="3">
    <source>
        <dbReference type="RuleBase" id="RU003750"/>
    </source>
</evidence>
<feature type="binding site" evidence="2">
    <location>
        <position position="68"/>
    </location>
    <ligand>
        <name>Mg(2+)</name>
        <dbReference type="ChEBI" id="CHEBI:18420"/>
        <label>2</label>
    </ligand>
</feature>
<keyword evidence="2" id="KW-0460">Magnesium</keyword>
<comment type="similarity">
    <text evidence="2 3">Belongs to the CDP-alcohol phosphatidyltransferase class-I family.</text>
</comment>
<dbReference type="InterPro" id="IPR043130">
    <property type="entry name" value="CDP-OH_PTrfase_TM_dom"/>
</dbReference>
<keyword evidence="2" id="KW-0479">Metal-binding</keyword>
<evidence type="ECO:0000313" key="5">
    <source>
        <dbReference type="Proteomes" id="UP000470772"/>
    </source>
</evidence>
<comment type="function">
    <text evidence="2">Catalyzes the formation of archaetidylinositol phosphate (AIP) from CDP-archaeol (CDP-ArOH or CDP-2,3-bis-(O-phytanyl)-sn-glycerol) and 1L-myo-inositol 1-phosphate (IP or 1D-myo-inositol 3-phosphate). AIP is a precursor of archaetidyl-myo-inositol (AI), an ether-type inositol phospholipid ubiquitously distributed in archaea membranes and essential for glycolipid biosynthesis in archaea.</text>
</comment>
<comment type="catalytic activity">
    <reaction evidence="2">
        <text>CDP-2,3-bis-O-(phytanyl)-sn-glycerol + 1D-myo-inositol 3-phosphate = saturated 1-archaetidyl-1D-myo-inositol 3-phosphate + CMP + H(+)</text>
        <dbReference type="Rhea" id="RHEA:36823"/>
        <dbReference type="ChEBI" id="CHEBI:15378"/>
        <dbReference type="ChEBI" id="CHEBI:58401"/>
        <dbReference type="ChEBI" id="CHEBI:60377"/>
        <dbReference type="ChEBI" id="CHEBI:74004"/>
        <dbReference type="ChEBI" id="CHEBI:74006"/>
        <dbReference type="EC" id="2.7.8.39"/>
    </reaction>
</comment>
<evidence type="ECO:0000256" key="2">
    <source>
        <dbReference type="HAMAP-Rule" id="MF_02242"/>
    </source>
</evidence>
<evidence type="ECO:0000256" key="1">
    <source>
        <dbReference type="ARBA" id="ARBA00022679"/>
    </source>
</evidence>
<organism evidence="4 5">
    <name type="scientific">Sulfuracidifex metallicus DSM 6482 = JCM 9184</name>
    <dbReference type="NCBI Taxonomy" id="523847"/>
    <lineage>
        <taxon>Archaea</taxon>
        <taxon>Thermoproteota</taxon>
        <taxon>Thermoprotei</taxon>
        <taxon>Sulfolobales</taxon>
        <taxon>Sulfolobaceae</taxon>
        <taxon>Sulfuracidifex</taxon>
    </lineage>
</organism>
<comment type="caution">
    <text evidence="4">The sequence shown here is derived from an EMBL/GenBank/DDBJ whole genome shotgun (WGS) entry which is preliminary data.</text>
</comment>
<feature type="binding site" evidence="2">
    <location>
        <position position="89"/>
    </location>
    <ligand>
        <name>Mg(2+)</name>
        <dbReference type="ChEBI" id="CHEBI:18420"/>
        <label>1</label>
    </ligand>
</feature>
<feature type="binding site" evidence="2">
    <location>
        <position position="71"/>
    </location>
    <ligand>
        <name>Mg(2+)</name>
        <dbReference type="ChEBI" id="CHEBI:18420"/>
        <label>1</label>
    </ligand>
</feature>
<feature type="transmembrane region" description="Helical" evidence="2">
    <location>
        <begin position="147"/>
        <end position="163"/>
    </location>
</feature>
<keyword evidence="2" id="KW-0443">Lipid metabolism</keyword>
<feature type="active site" description="Proton acceptor" evidence="2">
    <location>
        <position position="93"/>
    </location>
</feature>
<dbReference type="InterPro" id="IPR044270">
    <property type="entry name" value="AIP_synthase"/>
</dbReference>
<dbReference type="Pfam" id="PF01066">
    <property type="entry name" value="CDP-OH_P_transf"/>
    <property type="match status" value="1"/>
</dbReference>
<feature type="binding site" evidence="2">
    <location>
        <position position="89"/>
    </location>
    <ligand>
        <name>Mg(2+)</name>
        <dbReference type="ChEBI" id="CHEBI:18420"/>
        <label>2</label>
    </ligand>
</feature>
<keyword evidence="5" id="KW-1185">Reference proteome</keyword>
<feature type="transmembrane region" description="Helical" evidence="2">
    <location>
        <begin position="169"/>
        <end position="190"/>
    </location>
</feature>
<keyword evidence="2" id="KW-0812">Transmembrane</keyword>
<feature type="transmembrane region" description="Helical" evidence="2">
    <location>
        <begin position="32"/>
        <end position="51"/>
    </location>
</feature>
<comment type="subcellular location">
    <subcellularLocation>
        <location evidence="2">Cell membrane</location>
        <topology evidence="2">Multi-pass membrane protein</topology>
    </subcellularLocation>
</comment>
<comment type="cofactor">
    <cofactor evidence="2">
        <name>Mn(2+)</name>
        <dbReference type="ChEBI" id="CHEBI:29035"/>
    </cofactor>
    <cofactor evidence="2">
        <name>Mg(2+)</name>
        <dbReference type="ChEBI" id="CHEBI:18420"/>
    </cofactor>
    <text evidence="2">Binds 2 Mg(2+) or Mn(2+) ions per subunit.</text>
</comment>
<keyword evidence="2" id="KW-0444">Lipid biosynthesis</keyword>
<keyword evidence="2" id="KW-1003">Cell membrane</keyword>
<dbReference type="InterPro" id="IPR054868">
    <property type="entry name" value="archin_ph_syn"/>
</dbReference>
<dbReference type="RefSeq" id="WP_338116930.1">
    <property type="nucleotide sequence ID" value="NZ_WGGD01000005.1"/>
</dbReference>
<dbReference type="GO" id="GO:0016780">
    <property type="term" value="F:phosphotransferase activity, for other substituted phosphate groups"/>
    <property type="evidence" value="ECO:0007669"/>
    <property type="project" value="UniProtKB-UniRule"/>
</dbReference>
<evidence type="ECO:0000313" key="4">
    <source>
        <dbReference type="EMBL" id="MUN28106.1"/>
    </source>
</evidence>
<feature type="binding site" evidence="2">
    <location>
        <position position="93"/>
    </location>
    <ligand>
        <name>Mg(2+)</name>
        <dbReference type="ChEBI" id="CHEBI:18420"/>
        <label>2</label>
    </ligand>
</feature>
<dbReference type="HAMAP" id="MF_02242">
    <property type="entry name" value="AIP_synthase"/>
    <property type="match status" value="1"/>
</dbReference>
<dbReference type="NCBIfam" id="NF040950">
    <property type="entry name" value="archin_ph_syn"/>
    <property type="match status" value="1"/>
</dbReference>
<dbReference type="Gene3D" id="1.20.120.1760">
    <property type="match status" value="1"/>
</dbReference>
<dbReference type="InterPro" id="IPR000462">
    <property type="entry name" value="CDP-OH_P_trans"/>
</dbReference>
<dbReference type="AlphaFoldDB" id="A0A6A9QG90"/>
<comment type="pathway">
    <text evidence="2">Lipid metabolism; phospholipid metabolism.</text>
</comment>
<dbReference type="EMBL" id="WGGD01000005">
    <property type="protein sequence ID" value="MUN28106.1"/>
    <property type="molecule type" value="Genomic_DNA"/>
</dbReference>
<dbReference type="EC" id="2.7.8.39" evidence="2"/>
<feature type="binding site" evidence="2">
    <location>
        <position position="68"/>
    </location>
    <ligand>
        <name>Mg(2+)</name>
        <dbReference type="ChEBI" id="CHEBI:18420"/>
        <label>1</label>
    </ligand>
</feature>